<sequence>MQRRLTPMMKLALFAFTPVALISHERESHACTPPPWWPMIALSRTIPKDAVIPIRLSQQSGVTFEYEVSDEGRSPVAVVLENSSDESTKFLRPAAGEFPLGALHIALRSKRSLGPWEQSDTYDVIVAAERMADWKLRLTNPKLNSIRIPDDSSPKVLCHHPPVRACGGTNTEPSETTEIPSRVKKAVTLSFNTETTPWAPYLMLQSIKYTVRLADGSIVEEPPRTHGRYFESTGVEYCAEVTFTPRFGTAPAQTERICAPHGDMRYDVTQADHDEMLVASAQAYQCTSLDFPEGVPIPGPVADKSTGGKSTGAQSSGGATDGCSSTPRRGDGSDAIPLLLLGTACVLRRKRRQRG</sequence>
<accession>A0ABZ2K353</accession>
<feature type="compositionally biased region" description="Polar residues" evidence="1">
    <location>
        <begin position="307"/>
        <end position="327"/>
    </location>
</feature>
<name>A0ABZ2K353_9BACT</name>
<reference evidence="2 3" key="1">
    <citation type="submission" date="2021-12" db="EMBL/GenBank/DDBJ databases">
        <title>Discovery of the Pendulisporaceae a myxobacterial family with distinct sporulation behavior and unique specialized metabolism.</title>
        <authorList>
            <person name="Garcia R."/>
            <person name="Popoff A."/>
            <person name="Bader C.D."/>
            <person name="Loehr J."/>
            <person name="Walesch S."/>
            <person name="Walt C."/>
            <person name="Boldt J."/>
            <person name="Bunk B."/>
            <person name="Haeckl F.J.F.P.J."/>
            <person name="Gunesch A.P."/>
            <person name="Birkelbach J."/>
            <person name="Nuebel U."/>
            <person name="Pietschmann T."/>
            <person name="Bach T."/>
            <person name="Mueller R."/>
        </authorList>
    </citation>
    <scope>NUCLEOTIDE SEQUENCE [LARGE SCALE GENOMIC DNA]</scope>
    <source>
        <strain evidence="2 3">MSr12523</strain>
    </source>
</reference>
<organism evidence="2 3">
    <name type="scientific">Pendulispora brunnea</name>
    <dbReference type="NCBI Taxonomy" id="2905690"/>
    <lineage>
        <taxon>Bacteria</taxon>
        <taxon>Pseudomonadati</taxon>
        <taxon>Myxococcota</taxon>
        <taxon>Myxococcia</taxon>
        <taxon>Myxococcales</taxon>
        <taxon>Sorangiineae</taxon>
        <taxon>Pendulisporaceae</taxon>
        <taxon>Pendulispora</taxon>
    </lineage>
</organism>
<protein>
    <recommendedName>
        <fullName evidence="4">MYXO-CTERM domain-containing protein</fullName>
    </recommendedName>
</protein>
<evidence type="ECO:0000313" key="2">
    <source>
        <dbReference type="EMBL" id="WXA91565.1"/>
    </source>
</evidence>
<dbReference type="RefSeq" id="WP_394842185.1">
    <property type="nucleotide sequence ID" value="NZ_CP089982.1"/>
</dbReference>
<gene>
    <name evidence="2" type="ORF">LZC95_34540</name>
</gene>
<evidence type="ECO:0000313" key="3">
    <source>
        <dbReference type="Proteomes" id="UP001379533"/>
    </source>
</evidence>
<feature type="region of interest" description="Disordered" evidence="1">
    <location>
        <begin position="295"/>
        <end position="335"/>
    </location>
</feature>
<evidence type="ECO:0008006" key="4">
    <source>
        <dbReference type="Google" id="ProtNLM"/>
    </source>
</evidence>
<dbReference type="Proteomes" id="UP001379533">
    <property type="component" value="Chromosome"/>
</dbReference>
<evidence type="ECO:0000256" key="1">
    <source>
        <dbReference type="SAM" id="MobiDB-lite"/>
    </source>
</evidence>
<dbReference type="EMBL" id="CP089982">
    <property type="protein sequence ID" value="WXA91565.1"/>
    <property type="molecule type" value="Genomic_DNA"/>
</dbReference>
<keyword evidence="3" id="KW-1185">Reference proteome</keyword>
<proteinExistence type="predicted"/>